<keyword evidence="3" id="KW-1003">Cell membrane</keyword>
<dbReference type="PANTHER" id="PTHR37316">
    <property type="entry name" value="TEICHOIC ACID GLYCEROL-PHOSPHATE PRIMASE"/>
    <property type="match status" value="1"/>
</dbReference>
<dbReference type="SUPFAM" id="SSF53756">
    <property type="entry name" value="UDP-Glycosyltransferase/glycogen phosphorylase"/>
    <property type="match status" value="1"/>
</dbReference>
<protein>
    <submittedName>
        <fullName evidence="8">CDP-glycerol glycerophosphotransferase family protein</fullName>
    </submittedName>
</protein>
<dbReference type="Gene3D" id="3.40.50.12580">
    <property type="match status" value="1"/>
</dbReference>
<keyword evidence="6" id="KW-0472">Membrane</keyword>
<dbReference type="InterPro" id="IPR043148">
    <property type="entry name" value="TagF_C"/>
</dbReference>
<reference evidence="9" key="1">
    <citation type="journal article" date="2019" name="Int. J. Syst. Evol. Microbiol.">
        <title>The Global Catalogue of Microorganisms (GCM) 10K type strain sequencing project: providing services to taxonomists for standard genome sequencing and annotation.</title>
        <authorList>
            <consortium name="The Broad Institute Genomics Platform"/>
            <consortium name="The Broad Institute Genome Sequencing Center for Infectious Disease"/>
            <person name="Wu L."/>
            <person name="Ma J."/>
        </authorList>
    </citation>
    <scope>NUCLEOTIDE SEQUENCE [LARGE SCALE GENOMIC DNA]</scope>
    <source>
        <strain evidence="9">R28</strain>
    </source>
</reference>
<dbReference type="Pfam" id="PF04464">
    <property type="entry name" value="Glyphos_transf"/>
    <property type="match status" value="1"/>
</dbReference>
<dbReference type="PANTHER" id="PTHR37316:SF3">
    <property type="entry name" value="TEICHOIC ACID GLYCEROL-PHOSPHATE TRANSFERASE"/>
    <property type="match status" value="1"/>
</dbReference>
<dbReference type="InterPro" id="IPR029044">
    <property type="entry name" value="Nucleotide-diphossugar_trans"/>
</dbReference>
<sequence>MKMISVIIPVYNTEEFLSDCIKSVLNQTYSNLEILIINDNSHKTCKELINDLSARDKRISVFHFDERKGVGAARNYGVYKSTGDYVYFLDSDDYLEEDTLQELIQNINGHDWISGKLMKSHLSADSSDNVDENDNMEKVHIDESIIVYEEFSKFKLIKNKSALNRLFKKSFVIDNNLYFSENVERYSDLAFMIPAILNTKDIPCAQKSMYYKRRRNDPITNPALMQTGIEDRINDFCYIYHILKEQYKDDFTQTYLDNQLLNLYRGAIVKFFKKNENVDNVFRTLVDATNKIASNVLKKRSYMIRKEIKVLQQGNIAKYKKVNLFHHRKRKIKSAFRSKRRFLLQMYRMVILKLPLQENTIVFESFLGKSYSDSPKYIYEYMIDNKMNFKYVWIFNEKKKIPGNAIQVKRFSLRYYYYLARAKYWVSNSRLPKSINKREETVYLQTWHGTPLKSLVFDMKDIHSADPKYKINFFQQSRRWNYLSSPNAYSSEIFIRAFKYEKELLEFGYPRNDILYRKNNKNDIEKMKNQMNIPSDKKVILYAPTWRDDEYMERGKYSFSLKLDLDRMQKEIGNEYIILLRTHYFIANEIDVSQYGGFVYDFSKYDDIAELYLVSDILITDYSSVFFDYANLRRPILFYTYDLEKYRDTLRGFYFDIENEVPGPLLRTSEDVIESIKDIDQISENYQLRYEDFYNKFCDWDNGYATEKTVKAVFKD</sequence>
<dbReference type="RefSeq" id="WP_377556264.1">
    <property type="nucleotide sequence ID" value="NZ_JBHUHQ010000015.1"/>
</dbReference>
<evidence type="ECO:0000256" key="1">
    <source>
        <dbReference type="ARBA" id="ARBA00004202"/>
    </source>
</evidence>
<keyword evidence="5" id="KW-0777">Teichoic acid biosynthesis</keyword>
<comment type="similarity">
    <text evidence="2">Belongs to the CDP-glycerol glycerophosphotransferase family.</text>
</comment>
<comment type="subcellular location">
    <subcellularLocation>
        <location evidence="1">Cell membrane</location>
        <topology evidence="1">Peripheral membrane protein</topology>
    </subcellularLocation>
</comment>
<comment type="caution">
    <text evidence="8">The sequence shown here is derived from an EMBL/GenBank/DDBJ whole genome shotgun (WGS) entry which is preliminary data.</text>
</comment>
<evidence type="ECO:0000256" key="5">
    <source>
        <dbReference type="ARBA" id="ARBA00022944"/>
    </source>
</evidence>
<evidence type="ECO:0000256" key="3">
    <source>
        <dbReference type="ARBA" id="ARBA00022475"/>
    </source>
</evidence>
<accession>A0ABW4W1F1</accession>
<dbReference type="CDD" id="cd00761">
    <property type="entry name" value="Glyco_tranf_GTA_type"/>
    <property type="match status" value="1"/>
</dbReference>
<dbReference type="Proteomes" id="UP001597383">
    <property type="component" value="Unassembled WGS sequence"/>
</dbReference>
<evidence type="ECO:0000259" key="7">
    <source>
        <dbReference type="Pfam" id="PF00535"/>
    </source>
</evidence>
<dbReference type="Gene3D" id="3.40.50.11820">
    <property type="match status" value="1"/>
</dbReference>
<dbReference type="EMBL" id="JBHUHQ010000015">
    <property type="protein sequence ID" value="MFD2044503.1"/>
    <property type="molecule type" value="Genomic_DNA"/>
</dbReference>
<organism evidence="8 9">
    <name type="scientific">Ornithinibacillus salinisoli</name>
    <dbReference type="NCBI Taxonomy" id="1848459"/>
    <lineage>
        <taxon>Bacteria</taxon>
        <taxon>Bacillati</taxon>
        <taxon>Bacillota</taxon>
        <taxon>Bacilli</taxon>
        <taxon>Bacillales</taxon>
        <taxon>Bacillaceae</taxon>
        <taxon>Ornithinibacillus</taxon>
    </lineage>
</organism>
<dbReference type="SUPFAM" id="SSF53448">
    <property type="entry name" value="Nucleotide-diphospho-sugar transferases"/>
    <property type="match status" value="1"/>
</dbReference>
<name>A0ABW4W1F1_9BACI</name>
<dbReference type="InterPro" id="IPR051612">
    <property type="entry name" value="Teichoic_Acid_Biosynth"/>
</dbReference>
<evidence type="ECO:0000313" key="8">
    <source>
        <dbReference type="EMBL" id="MFD2044503.1"/>
    </source>
</evidence>
<keyword evidence="4" id="KW-0808">Transferase</keyword>
<dbReference type="InterPro" id="IPR001173">
    <property type="entry name" value="Glyco_trans_2-like"/>
</dbReference>
<proteinExistence type="inferred from homology"/>
<dbReference type="InterPro" id="IPR043149">
    <property type="entry name" value="TagF_N"/>
</dbReference>
<evidence type="ECO:0000256" key="2">
    <source>
        <dbReference type="ARBA" id="ARBA00010488"/>
    </source>
</evidence>
<keyword evidence="9" id="KW-1185">Reference proteome</keyword>
<evidence type="ECO:0000256" key="6">
    <source>
        <dbReference type="ARBA" id="ARBA00023136"/>
    </source>
</evidence>
<dbReference type="InterPro" id="IPR007554">
    <property type="entry name" value="Glycerophosphate_synth"/>
</dbReference>
<evidence type="ECO:0000313" key="9">
    <source>
        <dbReference type="Proteomes" id="UP001597383"/>
    </source>
</evidence>
<evidence type="ECO:0000256" key="4">
    <source>
        <dbReference type="ARBA" id="ARBA00022679"/>
    </source>
</evidence>
<gene>
    <name evidence="8" type="ORF">ACFSJF_09510</name>
</gene>
<dbReference type="Pfam" id="PF00535">
    <property type="entry name" value="Glycos_transf_2"/>
    <property type="match status" value="1"/>
</dbReference>
<dbReference type="Gene3D" id="3.90.550.10">
    <property type="entry name" value="Spore Coat Polysaccharide Biosynthesis Protein SpsA, Chain A"/>
    <property type="match status" value="1"/>
</dbReference>
<feature type="domain" description="Glycosyltransferase 2-like" evidence="7">
    <location>
        <begin position="5"/>
        <end position="110"/>
    </location>
</feature>